<feature type="DNA-binding region" description="H-T-H motif" evidence="6">
    <location>
        <begin position="20"/>
        <end position="39"/>
    </location>
</feature>
<dbReference type="GO" id="GO:0003677">
    <property type="term" value="F:DNA binding"/>
    <property type="evidence" value="ECO:0007669"/>
    <property type="project" value="UniProtKB-UniRule"/>
</dbReference>
<keyword evidence="6" id="KW-0678">Repressor</keyword>
<dbReference type="InterPro" id="IPR011991">
    <property type="entry name" value="ArsR-like_HTH"/>
</dbReference>
<dbReference type="OrthoDB" id="9807064at2"/>
<dbReference type="SUPFAM" id="SSF46785">
    <property type="entry name" value="Winged helix' DNA-binding domain"/>
    <property type="match status" value="1"/>
</dbReference>
<sequence length="319" mass="36129">MLKTKTGILSLLTESDFISGAELAKQLGVSRTAIWKNIQKLKEDGYNIIAVTNKGYKLLETSDRLNETLLRAEIEKSELFETLIYKKTIDSTQNHAFRILDQHDGNIVIVSGHQSQGRGRFKREWLSPEASGLYMSLVFRPNISNHNMIVFNLFMSLAISETIRETAGLNSGIKWPNDIFINDKKVCGFLTEVISTDNIVDTIVCGVGINIKQSEETQKLGTATAIRDELSEDHFDVNHFIGILFKKIEFYYGKFLSEPFSTIKGHWLEHAVIFNRELKITTVNETFKGKALDITDEGYLVILTDDHNIHKVISADIEI</sequence>
<evidence type="ECO:0000313" key="9">
    <source>
        <dbReference type="Proteomes" id="UP000242700"/>
    </source>
</evidence>
<dbReference type="GO" id="GO:0005524">
    <property type="term" value="F:ATP binding"/>
    <property type="evidence" value="ECO:0007669"/>
    <property type="project" value="UniProtKB-UniRule"/>
</dbReference>
<keyword evidence="6" id="KW-0804">Transcription</keyword>
<comment type="catalytic activity">
    <reaction evidence="6">
        <text>biotin + L-lysyl-[protein] + ATP = N(6)-biotinyl-L-lysyl-[protein] + AMP + diphosphate + H(+)</text>
        <dbReference type="Rhea" id="RHEA:11756"/>
        <dbReference type="Rhea" id="RHEA-COMP:9752"/>
        <dbReference type="Rhea" id="RHEA-COMP:10505"/>
        <dbReference type="ChEBI" id="CHEBI:15378"/>
        <dbReference type="ChEBI" id="CHEBI:29969"/>
        <dbReference type="ChEBI" id="CHEBI:30616"/>
        <dbReference type="ChEBI" id="CHEBI:33019"/>
        <dbReference type="ChEBI" id="CHEBI:57586"/>
        <dbReference type="ChEBI" id="CHEBI:83144"/>
        <dbReference type="ChEBI" id="CHEBI:456215"/>
        <dbReference type="EC" id="6.3.4.15"/>
    </reaction>
</comment>
<dbReference type="InterPro" id="IPR004408">
    <property type="entry name" value="Biotin_CoA_COase_ligase"/>
</dbReference>
<evidence type="ECO:0000256" key="5">
    <source>
        <dbReference type="ARBA" id="ARBA00023267"/>
    </source>
</evidence>
<dbReference type="NCBIfam" id="TIGR00121">
    <property type="entry name" value="birA_ligase"/>
    <property type="match status" value="1"/>
</dbReference>
<keyword evidence="5 6" id="KW-0092">Biotin</keyword>
<dbReference type="PROSITE" id="PS51733">
    <property type="entry name" value="BPL_LPL_CATALYTIC"/>
    <property type="match status" value="1"/>
</dbReference>
<gene>
    <name evidence="6" type="primary">birA</name>
    <name evidence="8" type="ORF">SAMN05216187_101160</name>
</gene>
<evidence type="ECO:0000256" key="3">
    <source>
        <dbReference type="ARBA" id="ARBA00022840"/>
    </source>
</evidence>
<accession>A0A1G8UZ69</accession>
<dbReference type="GO" id="GO:0004077">
    <property type="term" value="F:biotin--[biotin carboxyl-carrier protein] ligase activity"/>
    <property type="evidence" value="ECO:0007669"/>
    <property type="project" value="UniProtKB-UniRule"/>
</dbReference>
<organism evidence="8 9">
    <name type="scientific">Jeotgalicoccus aerolatus</name>
    <dbReference type="NCBI Taxonomy" id="709510"/>
    <lineage>
        <taxon>Bacteria</taxon>
        <taxon>Bacillati</taxon>
        <taxon>Bacillota</taxon>
        <taxon>Bacilli</taxon>
        <taxon>Bacillales</taxon>
        <taxon>Staphylococcaceae</taxon>
        <taxon>Jeotgalicoccus</taxon>
    </lineage>
</organism>
<dbReference type="GO" id="GO:0006355">
    <property type="term" value="P:regulation of DNA-templated transcription"/>
    <property type="evidence" value="ECO:0007669"/>
    <property type="project" value="UniProtKB-UniRule"/>
</dbReference>
<dbReference type="InterPro" id="IPR045864">
    <property type="entry name" value="aa-tRNA-synth_II/BPL/LPL"/>
</dbReference>
<evidence type="ECO:0000256" key="2">
    <source>
        <dbReference type="ARBA" id="ARBA00022741"/>
    </source>
</evidence>
<feature type="binding site" evidence="6">
    <location>
        <position position="185"/>
    </location>
    <ligand>
        <name>biotin</name>
        <dbReference type="ChEBI" id="CHEBI:57586"/>
    </ligand>
</feature>
<dbReference type="Pfam" id="PF03099">
    <property type="entry name" value="BPL_LplA_LipB"/>
    <property type="match status" value="1"/>
</dbReference>
<dbReference type="HAMAP" id="MF_00978">
    <property type="entry name" value="Bifunct_BirA"/>
    <property type="match status" value="1"/>
</dbReference>
<dbReference type="InterPro" id="IPR008988">
    <property type="entry name" value="Transcriptional_repressor_C"/>
</dbReference>
<dbReference type="EC" id="6.3.4.15" evidence="6"/>
<feature type="domain" description="BPL/LPL catalytic" evidence="7">
    <location>
        <begin position="68"/>
        <end position="256"/>
    </location>
</feature>
<dbReference type="SUPFAM" id="SSF55681">
    <property type="entry name" value="Class II aaRS and biotin synthetases"/>
    <property type="match status" value="1"/>
</dbReference>
<dbReference type="PANTHER" id="PTHR12835:SF5">
    <property type="entry name" value="BIOTIN--PROTEIN LIGASE"/>
    <property type="match status" value="1"/>
</dbReference>
<keyword evidence="6" id="KW-0805">Transcription regulation</keyword>
<dbReference type="InterPro" id="IPR036390">
    <property type="entry name" value="WH_DNA-bd_sf"/>
</dbReference>
<comment type="caution">
    <text evidence="6">Lacks conserved residue(s) required for the propagation of feature annotation.</text>
</comment>
<dbReference type="STRING" id="586411.SAMN05216187_101160"/>
<dbReference type="GO" id="GO:0009249">
    <property type="term" value="P:protein lipoylation"/>
    <property type="evidence" value="ECO:0007669"/>
    <property type="project" value="UniProtKB-ARBA"/>
</dbReference>
<keyword evidence="3 6" id="KW-0067">ATP-binding</keyword>
<dbReference type="Gene3D" id="2.30.30.100">
    <property type="match status" value="1"/>
</dbReference>
<comment type="function">
    <text evidence="6">Acts both as a biotin--[acetyl-CoA-carboxylase] ligase and a repressor.</text>
</comment>
<dbReference type="Gene3D" id="1.10.10.10">
    <property type="entry name" value="Winged helix-like DNA-binding domain superfamily/Winged helix DNA-binding domain"/>
    <property type="match status" value="1"/>
</dbReference>
<dbReference type="AlphaFoldDB" id="A0A1G8UZ69"/>
<dbReference type="Pfam" id="PF08279">
    <property type="entry name" value="HTH_11"/>
    <property type="match status" value="1"/>
</dbReference>
<dbReference type="SUPFAM" id="SSF50037">
    <property type="entry name" value="C-terminal domain of transcriptional repressors"/>
    <property type="match status" value="1"/>
</dbReference>
<comment type="similarity">
    <text evidence="6">Belongs to the biotin--protein ligase family.</text>
</comment>
<dbReference type="GO" id="GO:0005737">
    <property type="term" value="C:cytoplasm"/>
    <property type="evidence" value="ECO:0007669"/>
    <property type="project" value="TreeGrafter"/>
</dbReference>
<evidence type="ECO:0000259" key="7">
    <source>
        <dbReference type="PROSITE" id="PS51733"/>
    </source>
</evidence>
<proteinExistence type="inferred from homology"/>
<evidence type="ECO:0000256" key="4">
    <source>
        <dbReference type="ARBA" id="ARBA00023125"/>
    </source>
</evidence>
<dbReference type="CDD" id="cd16442">
    <property type="entry name" value="BPL"/>
    <property type="match status" value="1"/>
</dbReference>
<dbReference type="CDD" id="cd00090">
    <property type="entry name" value="HTH_ARSR"/>
    <property type="match status" value="1"/>
</dbReference>
<dbReference type="GO" id="GO:0016740">
    <property type="term" value="F:transferase activity"/>
    <property type="evidence" value="ECO:0007669"/>
    <property type="project" value="UniProtKB-ARBA"/>
</dbReference>
<dbReference type="EMBL" id="FNFI01000001">
    <property type="protein sequence ID" value="SDJ59111.1"/>
    <property type="molecule type" value="Genomic_DNA"/>
</dbReference>
<feature type="binding site" evidence="6">
    <location>
        <position position="114"/>
    </location>
    <ligand>
        <name>biotin</name>
        <dbReference type="ChEBI" id="CHEBI:57586"/>
    </ligand>
</feature>
<dbReference type="Pfam" id="PF02237">
    <property type="entry name" value="BPL_C"/>
    <property type="match status" value="1"/>
</dbReference>
<keyword evidence="4 6" id="KW-0238">DNA-binding</keyword>
<evidence type="ECO:0000313" key="8">
    <source>
        <dbReference type="EMBL" id="SDJ59111.1"/>
    </source>
</evidence>
<protein>
    <recommendedName>
        <fullName evidence="6">Bifunctional ligase/repressor BirA</fullName>
    </recommendedName>
    <alternativeName>
        <fullName evidence="6">Biotin--[acetyl-CoA-carboxylase] ligase</fullName>
        <ecNumber evidence="6">6.3.4.15</ecNumber>
    </alternativeName>
    <alternativeName>
        <fullName evidence="6">Biotin--protein ligase</fullName>
    </alternativeName>
    <alternativeName>
        <fullName evidence="6">Biotin-[acetyl-CoA carboxylase] synthetase</fullName>
    </alternativeName>
</protein>
<dbReference type="Proteomes" id="UP000242700">
    <property type="component" value="Unassembled WGS sequence"/>
</dbReference>
<reference evidence="9" key="1">
    <citation type="submission" date="2016-10" db="EMBL/GenBank/DDBJ databases">
        <authorList>
            <person name="Varghese N."/>
            <person name="Submissions S."/>
        </authorList>
    </citation>
    <scope>NUCLEOTIDE SEQUENCE [LARGE SCALE GENOMIC DNA]</scope>
    <source>
        <strain evidence="9">CGMCC 1.8911</strain>
    </source>
</reference>
<dbReference type="InterPro" id="IPR036388">
    <property type="entry name" value="WH-like_DNA-bd_sf"/>
</dbReference>
<feature type="binding site" evidence="6">
    <location>
        <begin position="118"/>
        <end position="120"/>
    </location>
    <ligand>
        <name>biotin</name>
        <dbReference type="ChEBI" id="CHEBI:57586"/>
    </ligand>
</feature>
<dbReference type="InterPro" id="IPR030855">
    <property type="entry name" value="Bifunct_BirA"/>
</dbReference>
<dbReference type="InterPro" id="IPR013196">
    <property type="entry name" value="HTH_11"/>
</dbReference>
<dbReference type="Gene3D" id="3.30.930.10">
    <property type="entry name" value="Bira Bifunctional Protein, Domain 2"/>
    <property type="match status" value="1"/>
</dbReference>
<evidence type="ECO:0000256" key="1">
    <source>
        <dbReference type="ARBA" id="ARBA00022598"/>
    </source>
</evidence>
<dbReference type="PANTHER" id="PTHR12835">
    <property type="entry name" value="BIOTIN PROTEIN LIGASE"/>
    <property type="match status" value="1"/>
</dbReference>
<evidence type="ECO:0000256" key="6">
    <source>
        <dbReference type="HAMAP-Rule" id="MF_00978"/>
    </source>
</evidence>
<keyword evidence="1 6" id="KW-0436">Ligase</keyword>
<dbReference type="RefSeq" id="WP_092594699.1">
    <property type="nucleotide sequence ID" value="NZ_FNFI01000001.1"/>
</dbReference>
<keyword evidence="2 6" id="KW-0547">Nucleotide-binding</keyword>
<dbReference type="InterPro" id="IPR003142">
    <property type="entry name" value="BPL_C"/>
</dbReference>
<name>A0A1G8UZ69_9STAP</name>
<dbReference type="InterPro" id="IPR004143">
    <property type="entry name" value="BPL_LPL_catalytic"/>
</dbReference>